<reference evidence="2 3" key="1">
    <citation type="journal article" date="2015" name="Genome Announc.">
        <title>Isolation of a Complete Circular Virus Genome Sequence from an Alaskan Black-Capped Chickadee (Poecile atricapillus) Gastrointestinal Tract Sample.</title>
        <authorList>
            <person name="Hanna Z.R."/>
            <person name="Runckel C."/>
            <person name="Fuchs J."/>
            <person name="DeRisi J.L."/>
            <person name="Mindell D.P."/>
            <person name="Van Hemert C."/>
            <person name="Handel C.M."/>
            <person name="Dumbacher J.P."/>
        </authorList>
    </citation>
    <scope>NUCLEOTIDE SEQUENCE [LARGE SCALE GENOMIC DNA]</scope>
    <source>
        <strain evidence="2">254065908</strain>
    </source>
</reference>
<dbReference type="OrthoDB" id="7982at10239"/>
<proteinExistence type="predicted"/>
<feature type="compositionally biased region" description="Basic residues" evidence="1">
    <location>
        <begin position="18"/>
        <end position="43"/>
    </location>
</feature>
<evidence type="ECO:0000256" key="1">
    <source>
        <dbReference type="SAM" id="MobiDB-lite"/>
    </source>
</evidence>
<feature type="region of interest" description="Disordered" evidence="1">
    <location>
        <begin position="1"/>
        <end position="43"/>
    </location>
</feature>
<protein>
    <submittedName>
        <fullName evidence="2">Capsid protein</fullName>
    </submittedName>
</protein>
<evidence type="ECO:0000313" key="2">
    <source>
        <dbReference type="EMBL" id="AKU89609.1"/>
    </source>
</evidence>
<keyword evidence="3" id="KW-1185">Reference proteome</keyword>
<dbReference type="RefSeq" id="YP_009163758.1">
    <property type="nucleotide sequence ID" value="NC_027776.1"/>
</dbReference>
<dbReference type="KEGG" id="vg:25478797"/>
<dbReference type="Proteomes" id="UP000126644">
    <property type="component" value="Segment"/>
</dbReference>
<dbReference type="EMBL" id="KT309029">
    <property type="protein sequence ID" value="AKU89609.1"/>
    <property type="molecule type" value="Genomic_DNA"/>
</dbReference>
<evidence type="ECO:0000313" key="3">
    <source>
        <dbReference type="Proteomes" id="UP000126644"/>
    </source>
</evidence>
<dbReference type="GeneID" id="25478797"/>
<sequence>MPRKYLSRYRPKYSGAYRGRRPVRAKASPRRRSYGRKRYGGKTTSKKRILNLTSIKKRDTMLAYYQNASTVNPQVGGYTLQGTGGGNGGPATMLMWCATARDNTVAMGGSLGNRFTPSTRTATTCYMRGLSENIELSSNSGVPWQWRRICFTFRDPASLSTVQSFYNEGTSGFQRLLYNLTSGSSPDNVNIANVRGLLFRGELGQDWASYLTAPTDNSRVTIKMDKTRTISSGNQSGRMVYQKMWMPMNKNLVYDDDENGGSETARFFSVGGKAGMGDYYVVDIFQAGAGAVSSDTLLFNPQATLYWHEK</sequence>
<feature type="compositionally biased region" description="Basic residues" evidence="1">
    <location>
        <begin position="1"/>
        <end position="11"/>
    </location>
</feature>
<organism evidence="2 3">
    <name type="scientific">Chickadee associated gemycircularvirus 1</name>
    <dbReference type="NCBI Taxonomy" id="1985375"/>
    <lineage>
        <taxon>Viruses</taxon>
        <taxon>Monodnaviria</taxon>
        <taxon>Shotokuvirae</taxon>
        <taxon>Cressdnaviricota</taxon>
        <taxon>Repensiviricetes</taxon>
        <taxon>Geplafuvirales</taxon>
        <taxon>Genomoviridae</taxon>
        <taxon>Gemycircularvirus</taxon>
        <taxon>Gemycircularvirus chickad1</taxon>
    </lineage>
</organism>
<accession>A0A0K1P922</accession>
<name>A0A0K1P922_9VIRU</name>